<comment type="similarity">
    <text evidence="1">Belongs to the plant acyltransferase family.</text>
</comment>
<reference evidence="2 3" key="1">
    <citation type="journal article" date="2013" name="Genome Biol.">
        <title>The genome sequence of the most widely cultivated cacao type and its use to identify candidate genes regulating pod color.</title>
        <authorList>
            <person name="Motamayor J.C."/>
            <person name="Mockaitis K."/>
            <person name="Schmutz J."/>
            <person name="Haiminen N."/>
            <person name="Iii D.L."/>
            <person name="Cornejo O."/>
            <person name="Findley S.D."/>
            <person name="Zheng P."/>
            <person name="Utro F."/>
            <person name="Royaert S."/>
            <person name="Saski C."/>
            <person name="Jenkins J."/>
            <person name="Podicheti R."/>
            <person name="Zhao M."/>
            <person name="Scheffler B.E."/>
            <person name="Stack J.C."/>
            <person name="Feltus F.A."/>
            <person name="Mustiga G.M."/>
            <person name="Amores F."/>
            <person name="Phillips W."/>
            <person name="Marelli J.P."/>
            <person name="May G.D."/>
            <person name="Shapiro H."/>
            <person name="Ma J."/>
            <person name="Bustamante C.D."/>
            <person name="Schnell R.J."/>
            <person name="Main D."/>
            <person name="Gilbert D."/>
            <person name="Parida L."/>
            <person name="Kuhn D.N."/>
        </authorList>
    </citation>
    <scope>NUCLEOTIDE SEQUENCE [LARGE SCALE GENOMIC DNA]</scope>
    <source>
        <strain evidence="3">cv. Matina 1-6</strain>
    </source>
</reference>
<evidence type="ECO:0000313" key="3">
    <source>
        <dbReference type="Proteomes" id="UP000026915"/>
    </source>
</evidence>
<proteinExistence type="inferred from homology"/>
<dbReference type="InParanoid" id="A0A061GYQ4"/>
<gene>
    <name evidence="2" type="ORF">TCM_042249</name>
</gene>
<evidence type="ECO:0000256" key="1">
    <source>
        <dbReference type="ARBA" id="ARBA00009861"/>
    </source>
</evidence>
<dbReference type="Pfam" id="PF02458">
    <property type="entry name" value="Transferase"/>
    <property type="match status" value="1"/>
</dbReference>
<dbReference type="Proteomes" id="UP000026915">
    <property type="component" value="Chromosome 9"/>
</dbReference>
<dbReference type="GO" id="GO:0016410">
    <property type="term" value="F:N-acyltransferase activity"/>
    <property type="evidence" value="ECO:0000318"/>
    <property type="project" value="GO_Central"/>
</dbReference>
<dbReference type="Gramene" id="EOY34646">
    <property type="protein sequence ID" value="EOY34646"/>
    <property type="gene ID" value="TCM_042249"/>
</dbReference>
<name>A0A061GYQ4_THECC</name>
<sequence>MAANCNIPFSVERKCTVLVKPSTRTPAEVLSLSTLDNNPNLERIGQIIFSYQANNDLKQKFSQQPDPASIIEEALSKLLVYYYPLAGKLKRQSDGKLQINCNADGVPFSVANADCKLSSLNYLDGIDVAIARQFVLDLPSDFDNGCHPLMFQVTKFACGGFTVAMGVAHTVFDGFGAAHFFRALTEIASKRCEPSVKPVWQRARLVAKPALETPEFLLDKNALATSPYLPTTDVVHEYFYVTAKSIKRLKTSLMEESQDQDEHLTESLTTLEVLGAYVWRSRFRALKLDPNGKTMIRLAVGIRHLLNPPLPDEYYGNAFITINVVLTGRDLVEGPLSKVVKLIKASKKLASTEDYIRTAMSLMEKRRLRSNKPDVATGALMVLTDWRQLGVRGEVDFGWKGFVNMTSLPWKIYGDVDLCILMSPCKLDHFMKGGVKVLVSLPEASMAKFKDEMNALEQGAYLITSLL</sequence>
<keyword evidence="3" id="KW-1185">Reference proteome</keyword>
<dbReference type="PANTHER" id="PTHR31147:SF25">
    <property type="entry name" value="HXXXD-TYPE ACYL-TRANSFERASE FAMILY PROTEIN"/>
    <property type="match status" value="1"/>
</dbReference>
<accession>A0A061GYQ4</accession>
<dbReference type="AlphaFoldDB" id="A0A061GYQ4"/>
<dbReference type="OMA" id="TICVYAP"/>
<organism evidence="2 3">
    <name type="scientific">Theobroma cacao</name>
    <name type="common">Cacao</name>
    <name type="synonym">Cocoa</name>
    <dbReference type="NCBI Taxonomy" id="3641"/>
    <lineage>
        <taxon>Eukaryota</taxon>
        <taxon>Viridiplantae</taxon>
        <taxon>Streptophyta</taxon>
        <taxon>Embryophyta</taxon>
        <taxon>Tracheophyta</taxon>
        <taxon>Spermatophyta</taxon>
        <taxon>Magnoliopsida</taxon>
        <taxon>eudicotyledons</taxon>
        <taxon>Gunneridae</taxon>
        <taxon>Pentapetalae</taxon>
        <taxon>rosids</taxon>
        <taxon>malvids</taxon>
        <taxon>Malvales</taxon>
        <taxon>Malvaceae</taxon>
        <taxon>Byttnerioideae</taxon>
        <taxon>Theobroma</taxon>
    </lineage>
</organism>
<dbReference type="InterPro" id="IPR050898">
    <property type="entry name" value="Plant_acyltransferase"/>
</dbReference>
<dbReference type="PANTHER" id="PTHR31147">
    <property type="entry name" value="ACYL TRANSFERASE 4"/>
    <property type="match status" value="1"/>
</dbReference>
<dbReference type="eggNOG" id="ENOG502RBEP">
    <property type="taxonomic scope" value="Eukaryota"/>
</dbReference>
<dbReference type="InterPro" id="IPR023213">
    <property type="entry name" value="CAT-like_dom_sf"/>
</dbReference>
<evidence type="ECO:0000313" key="2">
    <source>
        <dbReference type="EMBL" id="EOY34646.1"/>
    </source>
</evidence>
<protein>
    <submittedName>
        <fullName evidence="2">HXXXD-type acyl-transferase family protein, putative</fullName>
    </submittedName>
</protein>
<dbReference type="HOGENOM" id="CLU_014546_2_0_1"/>
<dbReference type="EMBL" id="CM001887">
    <property type="protein sequence ID" value="EOY34646.1"/>
    <property type="molecule type" value="Genomic_DNA"/>
</dbReference>
<dbReference type="Gene3D" id="3.30.559.10">
    <property type="entry name" value="Chloramphenicol acetyltransferase-like domain"/>
    <property type="match status" value="2"/>
</dbReference>